<feature type="signal peptide" evidence="2">
    <location>
        <begin position="1"/>
        <end position="27"/>
    </location>
</feature>
<dbReference type="Proteomes" id="UP000217065">
    <property type="component" value="Unassembled WGS sequence"/>
</dbReference>
<gene>
    <name evidence="4" type="ORF">CF394_05955</name>
</gene>
<dbReference type="OrthoDB" id="9780101at2"/>
<dbReference type="InterPro" id="IPR025711">
    <property type="entry name" value="PepSY"/>
</dbReference>
<dbReference type="Pfam" id="PF03413">
    <property type="entry name" value="PepSY"/>
    <property type="match status" value="2"/>
</dbReference>
<dbReference type="RefSeq" id="WP_094942321.1">
    <property type="nucleotide sequence ID" value="NZ_NOKQ01000196.1"/>
</dbReference>
<dbReference type="Gene3D" id="3.10.450.40">
    <property type="match status" value="2"/>
</dbReference>
<accession>A0A264W424</accession>
<keyword evidence="5" id="KW-1185">Reference proteome</keyword>
<dbReference type="AlphaFoldDB" id="A0A264W424"/>
<protein>
    <recommendedName>
        <fullName evidence="3">PepSY domain-containing protein</fullName>
    </recommendedName>
</protein>
<feature type="chain" id="PRO_5012356718" description="PepSY domain-containing protein" evidence="2">
    <location>
        <begin position="28"/>
        <end position="196"/>
    </location>
</feature>
<reference evidence="4 5" key="1">
    <citation type="submission" date="2017-07" db="EMBL/GenBank/DDBJ databases">
        <title>Tetzosporium hominis gen.nov. sp.nov.</title>
        <authorList>
            <person name="Tetz G."/>
            <person name="Tetz V."/>
        </authorList>
    </citation>
    <scope>NUCLEOTIDE SEQUENCE [LARGE SCALE GENOMIC DNA]</scope>
    <source>
        <strain evidence="4 5">VT-49</strain>
    </source>
</reference>
<feature type="domain" description="PepSY" evidence="3">
    <location>
        <begin position="133"/>
        <end position="185"/>
    </location>
</feature>
<evidence type="ECO:0000313" key="5">
    <source>
        <dbReference type="Proteomes" id="UP000217065"/>
    </source>
</evidence>
<evidence type="ECO:0000256" key="1">
    <source>
        <dbReference type="SAM" id="MobiDB-lite"/>
    </source>
</evidence>
<keyword evidence="2" id="KW-0732">Signal</keyword>
<feature type="domain" description="PepSY" evidence="3">
    <location>
        <begin position="49"/>
        <end position="102"/>
    </location>
</feature>
<comment type="caution">
    <text evidence="4">The sequence shown here is derived from an EMBL/GenBank/DDBJ whole genome shotgun (WGS) entry which is preliminary data.</text>
</comment>
<name>A0A264W424_9BACL</name>
<organism evidence="4 5">
    <name type="scientific">Tetzosporium hominis</name>
    <dbReference type="NCBI Taxonomy" id="2020506"/>
    <lineage>
        <taxon>Bacteria</taxon>
        <taxon>Bacillati</taxon>
        <taxon>Bacillota</taxon>
        <taxon>Bacilli</taxon>
        <taxon>Bacillales</taxon>
        <taxon>Caryophanaceae</taxon>
        <taxon>Tetzosporium</taxon>
    </lineage>
</organism>
<proteinExistence type="predicted"/>
<evidence type="ECO:0000313" key="4">
    <source>
        <dbReference type="EMBL" id="OZS78301.1"/>
    </source>
</evidence>
<feature type="region of interest" description="Disordered" evidence="1">
    <location>
        <begin position="107"/>
        <end position="131"/>
    </location>
</feature>
<evidence type="ECO:0000256" key="2">
    <source>
        <dbReference type="SAM" id="SignalP"/>
    </source>
</evidence>
<evidence type="ECO:0000259" key="3">
    <source>
        <dbReference type="Pfam" id="PF03413"/>
    </source>
</evidence>
<feature type="compositionally biased region" description="Acidic residues" evidence="1">
    <location>
        <begin position="111"/>
        <end position="123"/>
    </location>
</feature>
<dbReference type="EMBL" id="NOKQ01000196">
    <property type="protein sequence ID" value="OZS78301.1"/>
    <property type="molecule type" value="Genomic_DNA"/>
</dbReference>
<sequence length="196" mass="22352">MKTVKFNKWFLLPVAAGALVIGGVALADDRDDVMEYLPVNQQPANAEFITEEEATKIANEKVDGEIVELYLYTDSRRAHFDVEMRDASHEYDFDIDAVTGDVYDFDKERLDDDDDRDDQDDDSASSTVEGPILTKEEVLAIARKEVASGEVTKFEQDDDHFEVEIRDGNKEYDFEIHKVTGDVLEFDQDDDDHDDE</sequence>